<dbReference type="RefSeq" id="XP_035582260.1">
    <property type="nucleotide sequence ID" value="XM_035726367.1"/>
</dbReference>
<keyword evidence="7" id="KW-1185">Reference proteome</keyword>
<name>A0A6P9F563_ZALCA</name>
<dbReference type="GO" id="GO:0006412">
    <property type="term" value="P:translation"/>
    <property type="evidence" value="ECO:0007669"/>
    <property type="project" value="InterPro"/>
</dbReference>
<evidence type="ECO:0000256" key="5">
    <source>
        <dbReference type="ARBA" id="ARBA00023274"/>
    </source>
</evidence>
<evidence type="ECO:0000256" key="3">
    <source>
        <dbReference type="ARBA" id="ARBA00022833"/>
    </source>
</evidence>
<dbReference type="GeneID" id="118356755"/>
<proteinExistence type="inferred from homology"/>
<dbReference type="Proteomes" id="UP000515165">
    <property type="component" value="Chromosome 2"/>
</dbReference>
<evidence type="ECO:0000256" key="1">
    <source>
        <dbReference type="ARBA" id="ARBA00001947"/>
    </source>
</evidence>
<keyword evidence="5" id="KW-0687">Ribonucleoprotein</keyword>
<sequence>MRTCPSRRTTKDCLHLSPEEEKRKHKRKRLVQSPTSSVDMKCSGCDTLTTAFSTHGSLVCWLLCQAVGGKARLIEGCSSRQKQHFMHPESK</sequence>
<feature type="region of interest" description="Disordered" evidence="6">
    <location>
        <begin position="1"/>
        <end position="38"/>
    </location>
</feature>
<dbReference type="AlphaFoldDB" id="A0A6P9F563"/>
<dbReference type="InterPro" id="IPR023407">
    <property type="entry name" value="Ribosomal_eS27_Zn-bd_dom_sf"/>
</dbReference>
<keyword evidence="4" id="KW-0689">Ribosomal protein</keyword>
<organism evidence="7 8">
    <name type="scientific">Zalophus californianus</name>
    <name type="common">California sealion</name>
    <dbReference type="NCBI Taxonomy" id="9704"/>
    <lineage>
        <taxon>Eukaryota</taxon>
        <taxon>Metazoa</taxon>
        <taxon>Chordata</taxon>
        <taxon>Craniata</taxon>
        <taxon>Vertebrata</taxon>
        <taxon>Euteleostomi</taxon>
        <taxon>Mammalia</taxon>
        <taxon>Eutheria</taxon>
        <taxon>Laurasiatheria</taxon>
        <taxon>Carnivora</taxon>
        <taxon>Caniformia</taxon>
        <taxon>Pinnipedia</taxon>
        <taxon>Otariidae</taxon>
        <taxon>Zalophus</taxon>
    </lineage>
</organism>
<evidence type="ECO:0000313" key="7">
    <source>
        <dbReference type="Proteomes" id="UP000515165"/>
    </source>
</evidence>
<evidence type="ECO:0000256" key="2">
    <source>
        <dbReference type="ARBA" id="ARBA00010919"/>
    </source>
</evidence>
<dbReference type="InterPro" id="IPR011332">
    <property type="entry name" value="Ribosomal_zn-bd"/>
</dbReference>
<protein>
    <submittedName>
        <fullName evidence="8">40S ribosomal protein S27-like</fullName>
    </submittedName>
</protein>
<feature type="compositionally biased region" description="Basic and acidic residues" evidence="6">
    <location>
        <begin position="9"/>
        <end position="22"/>
    </location>
</feature>
<evidence type="ECO:0000256" key="6">
    <source>
        <dbReference type="SAM" id="MobiDB-lite"/>
    </source>
</evidence>
<gene>
    <name evidence="8" type="primary">LOC118356755</name>
</gene>
<dbReference type="InterPro" id="IPR000592">
    <property type="entry name" value="Ribosomal_eS27"/>
</dbReference>
<dbReference type="KEGG" id="zca:118356755"/>
<comment type="similarity">
    <text evidence="2">Belongs to the eukaryotic ribosomal protein eS27 family.</text>
</comment>
<dbReference type="PANTHER" id="PTHR11594">
    <property type="entry name" value="40S RIBOSOMAL PROTEIN S27"/>
    <property type="match status" value="1"/>
</dbReference>
<comment type="cofactor">
    <cofactor evidence="1">
        <name>Zn(2+)</name>
        <dbReference type="ChEBI" id="CHEBI:29105"/>
    </cofactor>
</comment>
<evidence type="ECO:0000313" key="8">
    <source>
        <dbReference type="RefSeq" id="XP_035582260.1"/>
    </source>
</evidence>
<keyword evidence="3" id="KW-0862">Zinc</keyword>
<evidence type="ECO:0000256" key="4">
    <source>
        <dbReference type="ARBA" id="ARBA00022980"/>
    </source>
</evidence>
<dbReference type="GO" id="GO:1990904">
    <property type="term" value="C:ribonucleoprotein complex"/>
    <property type="evidence" value="ECO:0007669"/>
    <property type="project" value="UniProtKB-KW"/>
</dbReference>
<dbReference type="SUPFAM" id="SSF57829">
    <property type="entry name" value="Zn-binding ribosomal proteins"/>
    <property type="match status" value="1"/>
</dbReference>
<dbReference type="GO" id="GO:0003735">
    <property type="term" value="F:structural constituent of ribosome"/>
    <property type="evidence" value="ECO:0007669"/>
    <property type="project" value="InterPro"/>
</dbReference>
<dbReference type="Gene3D" id="2.20.25.100">
    <property type="entry name" value="Zn-binding ribosomal proteins"/>
    <property type="match status" value="1"/>
</dbReference>
<reference evidence="8" key="1">
    <citation type="submission" date="2025-08" db="UniProtKB">
        <authorList>
            <consortium name="RefSeq"/>
        </authorList>
    </citation>
    <scope>IDENTIFICATION</scope>
    <source>
        <tissue evidence="8">Blood</tissue>
    </source>
</reference>
<accession>A0A6P9F563</accession>
<dbReference type="GO" id="GO:0005840">
    <property type="term" value="C:ribosome"/>
    <property type="evidence" value="ECO:0007669"/>
    <property type="project" value="UniProtKB-KW"/>
</dbReference>